<dbReference type="EMBL" id="JAENIO010000030">
    <property type="protein sequence ID" value="MBK1834742.1"/>
    <property type="molecule type" value="Genomic_DNA"/>
</dbReference>
<dbReference type="InterPro" id="IPR007433">
    <property type="entry name" value="DUF481"/>
</dbReference>
<evidence type="ECO:0000313" key="1">
    <source>
        <dbReference type="EMBL" id="MBK1834742.1"/>
    </source>
</evidence>
<protein>
    <submittedName>
        <fullName evidence="1">DUF481 domain-containing protein</fullName>
    </submittedName>
</protein>
<name>A0A934RMW9_9BACT</name>
<reference evidence="1" key="1">
    <citation type="submission" date="2021-01" db="EMBL/GenBank/DDBJ databases">
        <title>Modified the classification status of verrucomicrobia.</title>
        <authorList>
            <person name="Feng X."/>
        </authorList>
    </citation>
    <scope>NUCLEOTIDE SEQUENCE</scope>
    <source>
        <strain evidence="1">KCTC 12986</strain>
    </source>
</reference>
<gene>
    <name evidence="1" type="ORF">JIN78_11775</name>
</gene>
<sequence>MNPSKTFSLLLASAPVLLAATEKPLDLEEKIDLSGVVTGSPWEVTAAASVALAQGNAESLAYSLQGLATYEGPQWEGLLGADYFYAENEGVTSTDSLRLFGQGQRLLGERFYLGAAASYLQDELADLDYRVDAAGVLGYHFLKDDRTKLSFEFGPGYAWEQQGDERDDFVTLRFAQRFEHELSVRSKVWQSVVMTPRVEDFGDYFLTFEAGVESRLSEHWAWRASLRYLHDSTPEADKEEGDLALLFGLSYALGGLPEAAEEGRRTLKPVEEAATDPKMGWVSTAALGLSLAKGNSDSLQGNVAYHSAFRSERREFFFDGSYAYGQSDGDTSTDALAADARFNWLFNERLYLGTGVGYLRDDVAEVSYRLTPNVLLGYYLLKNETMTLALEGGPAYVFEEVDGVSDNYFALRAAERFTWNIGPRLDFKQSLVVDIDPSDADNTLTTLSAHLDADLSEKLAWRLAGTYVYDNQPGEGLKEEDLTLTSGIAYEF</sequence>
<organism evidence="1 2">
    <name type="scientific">Roseibacillus ishigakijimensis</name>
    <dbReference type="NCBI Taxonomy" id="454146"/>
    <lineage>
        <taxon>Bacteria</taxon>
        <taxon>Pseudomonadati</taxon>
        <taxon>Verrucomicrobiota</taxon>
        <taxon>Verrucomicrobiia</taxon>
        <taxon>Verrucomicrobiales</taxon>
        <taxon>Verrucomicrobiaceae</taxon>
        <taxon>Roseibacillus</taxon>
    </lineage>
</organism>
<dbReference type="AlphaFoldDB" id="A0A934RMW9"/>
<dbReference type="Proteomes" id="UP000604083">
    <property type="component" value="Unassembled WGS sequence"/>
</dbReference>
<evidence type="ECO:0000313" key="2">
    <source>
        <dbReference type="Proteomes" id="UP000604083"/>
    </source>
</evidence>
<keyword evidence="2" id="KW-1185">Reference proteome</keyword>
<dbReference type="RefSeq" id="WP_200392176.1">
    <property type="nucleotide sequence ID" value="NZ_JAENIO010000030.1"/>
</dbReference>
<comment type="caution">
    <text evidence="1">The sequence shown here is derived from an EMBL/GenBank/DDBJ whole genome shotgun (WGS) entry which is preliminary data.</text>
</comment>
<accession>A0A934RMW9</accession>
<dbReference type="Pfam" id="PF04338">
    <property type="entry name" value="DUF481"/>
    <property type="match status" value="2"/>
</dbReference>
<dbReference type="SUPFAM" id="SSF56935">
    <property type="entry name" value="Porins"/>
    <property type="match status" value="1"/>
</dbReference>
<proteinExistence type="predicted"/>